<evidence type="ECO:0000259" key="2">
    <source>
        <dbReference type="PROSITE" id="PS50943"/>
    </source>
</evidence>
<dbReference type="CDD" id="cd00093">
    <property type="entry name" value="HTH_XRE"/>
    <property type="match status" value="1"/>
</dbReference>
<feature type="region of interest" description="Disordered" evidence="1">
    <location>
        <begin position="135"/>
        <end position="156"/>
    </location>
</feature>
<accession>A0ABY8T8M1</accession>
<proteinExistence type="predicted"/>
<dbReference type="SUPFAM" id="SSF47413">
    <property type="entry name" value="lambda repressor-like DNA-binding domains"/>
    <property type="match status" value="1"/>
</dbReference>
<dbReference type="EMBL" id="CP120365">
    <property type="protein sequence ID" value="WHS94222.1"/>
    <property type="molecule type" value="Genomic_DNA"/>
</dbReference>
<reference evidence="3 4" key="1">
    <citation type="submission" date="2023-03" db="EMBL/GenBank/DDBJ databases">
        <authorList>
            <person name="Menendez E."/>
            <person name="Kaur S."/>
            <person name="Flores-Felix J.D."/>
            <person name="diCenzo G.C."/>
            <person name="Peix A."/>
            <person name="Velazquez E."/>
        </authorList>
    </citation>
    <scope>NUCLEOTIDE SEQUENCE [LARGE SCALE GENOMIC DNA]</scope>
    <source>
        <strain evidence="3 4">CCBAU 71714</strain>
    </source>
</reference>
<protein>
    <submittedName>
        <fullName evidence="3">Helix-turn-helix domain-containing protein</fullName>
    </submittedName>
</protein>
<name>A0ABY8T8M1_9HYPH</name>
<organism evidence="3 4">
    <name type="scientific">Sinorhizobium kummerowiae</name>
    <dbReference type="NCBI Taxonomy" id="158892"/>
    <lineage>
        <taxon>Bacteria</taxon>
        <taxon>Pseudomonadati</taxon>
        <taxon>Pseudomonadota</taxon>
        <taxon>Alphaproteobacteria</taxon>
        <taxon>Hyphomicrobiales</taxon>
        <taxon>Rhizobiaceae</taxon>
        <taxon>Sinorhizobium/Ensifer group</taxon>
        <taxon>Sinorhizobium</taxon>
    </lineage>
</organism>
<dbReference type="Pfam" id="PF01381">
    <property type="entry name" value="HTH_3"/>
    <property type="match status" value="1"/>
</dbReference>
<dbReference type="PROSITE" id="PS50943">
    <property type="entry name" value="HTH_CROC1"/>
    <property type="match status" value="1"/>
</dbReference>
<dbReference type="InterPro" id="IPR010982">
    <property type="entry name" value="Lambda_DNA-bd_dom_sf"/>
</dbReference>
<gene>
    <name evidence="3" type="ORF">PZL22_001927</name>
</gene>
<keyword evidence="4" id="KW-1185">Reference proteome</keyword>
<evidence type="ECO:0000313" key="4">
    <source>
        <dbReference type="Proteomes" id="UP001233264"/>
    </source>
</evidence>
<evidence type="ECO:0000313" key="3">
    <source>
        <dbReference type="EMBL" id="WHS94222.1"/>
    </source>
</evidence>
<feature type="domain" description="HTH cro/C1-type" evidence="2">
    <location>
        <begin position="58"/>
        <end position="88"/>
    </location>
</feature>
<sequence>MTSGDSVKCKKAEPFGQFILNTLKFIMSTMVFNLNNVDIFFSRAFFAFMAIIPSAEMLRAARALLGWNQRQLAAAAGVSRPTVHKLETRGVTRGENARDSGDNATLESVEAIVQAYQAQGIEFIEATSSTGSGVRWRTPAGRIGEDPAEEAVQRKL</sequence>
<dbReference type="Gene3D" id="1.10.260.40">
    <property type="entry name" value="lambda repressor-like DNA-binding domains"/>
    <property type="match status" value="1"/>
</dbReference>
<dbReference type="Proteomes" id="UP001233264">
    <property type="component" value="Chromosome"/>
</dbReference>
<dbReference type="SMART" id="SM00530">
    <property type="entry name" value="HTH_XRE"/>
    <property type="match status" value="1"/>
</dbReference>
<evidence type="ECO:0000256" key="1">
    <source>
        <dbReference type="SAM" id="MobiDB-lite"/>
    </source>
</evidence>
<dbReference type="RefSeq" id="WP_284718604.1">
    <property type="nucleotide sequence ID" value="NZ_CP120365.1"/>
</dbReference>
<dbReference type="InterPro" id="IPR001387">
    <property type="entry name" value="Cro/C1-type_HTH"/>
</dbReference>